<name>A0AAD1VXU4_PELCU</name>
<accession>A0AAD1VXU4</accession>
<feature type="coiled-coil region" evidence="1">
    <location>
        <begin position="192"/>
        <end position="219"/>
    </location>
</feature>
<evidence type="ECO:0000256" key="2">
    <source>
        <dbReference type="SAM" id="MobiDB-lite"/>
    </source>
</evidence>
<dbReference type="PANTHER" id="PTHR37915">
    <property type="match status" value="1"/>
</dbReference>
<reference evidence="3" key="1">
    <citation type="submission" date="2022-03" db="EMBL/GenBank/DDBJ databases">
        <authorList>
            <person name="Alioto T."/>
            <person name="Alioto T."/>
            <person name="Gomez Garrido J."/>
        </authorList>
    </citation>
    <scope>NUCLEOTIDE SEQUENCE</scope>
</reference>
<proteinExistence type="predicted"/>
<dbReference type="EMBL" id="OW240914">
    <property type="protein sequence ID" value="CAH2273445.1"/>
    <property type="molecule type" value="Genomic_DNA"/>
</dbReference>
<keyword evidence="1" id="KW-0175">Coiled coil</keyword>
<organism evidence="3 4">
    <name type="scientific">Pelobates cultripes</name>
    <name type="common">Western spadefoot toad</name>
    <dbReference type="NCBI Taxonomy" id="61616"/>
    <lineage>
        <taxon>Eukaryota</taxon>
        <taxon>Metazoa</taxon>
        <taxon>Chordata</taxon>
        <taxon>Craniata</taxon>
        <taxon>Vertebrata</taxon>
        <taxon>Euteleostomi</taxon>
        <taxon>Amphibia</taxon>
        <taxon>Batrachia</taxon>
        <taxon>Anura</taxon>
        <taxon>Pelobatoidea</taxon>
        <taxon>Pelobatidae</taxon>
        <taxon>Pelobates</taxon>
    </lineage>
</organism>
<dbReference type="PANTHER" id="PTHR37915:SF3">
    <property type="match status" value="1"/>
</dbReference>
<sequence length="1192" mass="134252">MESRPSWAGGVDEPAVTVLRSNTFSRMARRTNQIAEDVTKIKNRVDKTIQTFERTQGIPINIQNTDMEILEDLDELQNILRDHTQRRRYQQKVTVFIVGYQEACGQRRHLLTQLQEFFSLYSKMSEEKEDYDSEDYGVDLDGIVYQMTGALRSAETAMSRLVDIHTEIMSNVNNTLSAATSGKRKSSDDKIRKKLEKAVNQAKEDIVMLTDQLLQAQEDLTLKDQQTKELSKQNENKIFELNYFKGLLETTKKSLQTLQSETAIQRSLLDAEIRKQAERLEELENQVSGKQSIDISTQWEDLDSTFKTEFSVPNEAEENIVQETEQCPPWNVKQYSADTISEHGDVLDDGRGPVDPSRSDVDIVSYTEESEHILTLIPVYEENTPRLTTDQSEETSVLTSLILEEGSNIVITLHPLSGKNKLAITSIRVSEDSQLLITSQSSAEKNLHTARSHSMSRDSYSSVTSFPGEGPDNIEDIKICSITPFTDPEGKPQNFITPTATEQELVNIAPLSVLEDGRDTLLLHSECEKTDQAAASYPDEAHNHPPLPGPDEMSIITSHPVTDMSTPIPASLPGSDNMAVLPLSLPVPQEMIPHLPDQSVNSDISLIIPDKNNFNTSYPMNEGYSGLMTSVHDLYKMNGPLAFISVTEEGNSAVSVRNMNSTSPLIHSDPITNESFSGTDRIIPLHTLRSDNDINDYPVMSPPGPDTTNRLITSFNMENENTRNIVPDSLSDNSAHPVTRPPAPLNDTHSVKSLCDVENDSRPTTSPVVANIYIPDEGMDSSGHEGTLEEDKKVQTEIILHTEGEDLSSEDIQNELCQVSQRIRVCIQEIKQLLNSAGYDFLIDGLNAGVQNLNEDGISGNLTQLENVPAVLCSLLQRNTEAMTDESVQNGFKKTIHKVAARDSDLHAHSAPVTQNCRPVDTQIKSPIIDESKDFHTLKFSRLDEEYNKWILKRAAEQGDIPFHAFKDACRGMSQYRQLVQERIRSLVRGYLLYISWDRAETRLKRHTSHKFKASHTLSKVHDKKQQTLLRWKQQRTQSQDERLHVLSSLNQMFHGLQEESGIFLIKPVLSWARSSTVLEGQRQPHLQDKAFQKRCWSLNSASVDQSKDILTCSGKYRSVVPKQWNYMHTHKELRPLVVTPKLLEMDVHNYLCNECCVMSKIHNSPSRFPPVSSTPLRNMLGVRRTSVFPVL</sequence>
<evidence type="ECO:0000313" key="4">
    <source>
        <dbReference type="Proteomes" id="UP001295444"/>
    </source>
</evidence>
<dbReference type="AlphaFoldDB" id="A0AAD1VXU4"/>
<feature type="coiled-coil region" evidence="1">
    <location>
        <begin position="266"/>
        <end position="293"/>
    </location>
</feature>
<evidence type="ECO:0000313" key="3">
    <source>
        <dbReference type="EMBL" id="CAH2273445.1"/>
    </source>
</evidence>
<gene>
    <name evidence="3" type="ORF">PECUL_23A010218</name>
</gene>
<evidence type="ECO:0000256" key="1">
    <source>
        <dbReference type="SAM" id="Coils"/>
    </source>
</evidence>
<feature type="region of interest" description="Disordered" evidence="2">
    <location>
        <begin position="449"/>
        <end position="468"/>
    </location>
</feature>
<keyword evidence="4" id="KW-1185">Reference proteome</keyword>
<protein>
    <submittedName>
        <fullName evidence="3">Uncharacterized protein</fullName>
    </submittedName>
</protein>
<dbReference type="Proteomes" id="UP001295444">
    <property type="component" value="Chromosome 03"/>
</dbReference>
<feature type="region of interest" description="Disordered" evidence="2">
    <location>
        <begin position="728"/>
        <end position="748"/>
    </location>
</feature>